<feature type="non-terminal residue" evidence="1">
    <location>
        <position position="276"/>
    </location>
</feature>
<keyword evidence="2" id="KW-1185">Reference proteome</keyword>
<reference evidence="1" key="1">
    <citation type="journal article" date="2020" name="Fungal Divers.">
        <title>Resolving the Mortierellaceae phylogeny through synthesis of multi-gene phylogenetics and phylogenomics.</title>
        <authorList>
            <person name="Vandepol N."/>
            <person name="Liber J."/>
            <person name="Desiro A."/>
            <person name="Na H."/>
            <person name="Kennedy M."/>
            <person name="Barry K."/>
            <person name="Grigoriev I.V."/>
            <person name="Miller A.N."/>
            <person name="O'Donnell K."/>
            <person name="Stajich J.E."/>
            <person name="Bonito G."/>
        </authorList>
    </citation>
    <scope>NUCLEOTIDE SEQUENCE</scope>
    <source>
        <strain evidence="1">NRRL 28262</strain>
    </source>
</reference>
<name>A0AAD4H059_9FUNG</name>
<feature type="non-terminal residue" evidence="1">
    <location>
        <position position="1"/>
    </location>
</feature>
<organism evidence="1 2">
    <name type="scientific">Linnemannia exigua</name>
    <dbReference type="NCBI Taxonomy" id="604196"/>
    <lineage>
        <taxon>Eukaryota</taxon>
        <taxon>Fungi</taxon>
        <taxon>Fungi incertae sedis</taxon>
        <taxon>Mucoromycota</taxon>
        <taxon>Mortierellomycotina</taxon>
        <taxon>Mortierellomycetes</taxon>
        <taxon>Mortierellales</taxon>
        <taxon>Mortierellaceae</taxon>
        <taxon>Linnemannia</taxon>
    </lineage>
</organism>
<sequence length="276" mass="31285">VLNAQQRKVLRYLPVFKTYENACLVPLDTSSEPKSKTWHIAQGYHHSSQPWMPTSVNLLAEDQPLKHHLRQLLEVPLLNKAVYLHLLVSQLEERPKSGWDPILSELFLGYYELKKIVDFTPLLRDLAFVHVKARASSEDSTTPARIKPGSVVDAGLSMYFMDEEAVFPVGNYALPAFRGPLEELGMVREFSLAFAEERMSTLFGTSSQERSSSHKKTSLAFYERLNNLFSEMTISKGLLSEDLLSKLTSLSWLYVDSGELCCPLECRPKEDRCLVG</sequence>
<dbReference type="EMBL" id="JAAAIL010004179">
    <property type="protein sequence ID" value="KAG0248203.1"/>
    <property type="molecule type" value="Genomic_DNA"/>
</dbReference>
<gene>
    <name evidence="1" type="ORF">BGZ95_008157</name>
</gene>
<evidence type="ECO:0000313" key="1">
    <source>
        <dbReference type="EMBL" id="KAG0248203.1"/>
    </source>
</evidence>
<comment type="caution">
    <text evidence="1">The sequence shown here is derived from an EMBL/GenBank/DDBJ whole genome shotgun (WGS) entry which is preliminary data.</text>
</comment>
<accession>A0AAD4H059</accession>
<dbReference type="AlphaFoldDB" id="A0AAD4H059"/>
<evidence type="ECO:0000313" key="2">
    <source>
        <dbReference type="Proteomes" id="UP001194580"/>
    </source>
</evidence>
<protein>
    <submittedName>
        <fullName evidence="1">Uncharacterized protein</fullName>
    </submittedName>
</protein>
<dbReference type="Proteomes" id="UP001194580">
    <property type="component" value="Unassembled WGS sequence"/>
</dbReference>
<proteinExistence type="predicted"/>